<dbReference type="InterPro" id="IPR039104">
    <property type="entry name" value="6PGL"/>
</dbReference>
<gene>
    <name evidence="7 9" type="primary">pgl</name>
    <name evidence="9" type="ORF">ACFO3F_09340</name>
</gene>
<feature type="domain" description="Glucosamine/galactosamine-6-phosphate isomerase" evidence="8">
    <location>
        <begin position="14"/>
        <end position="240"/>
    </location>
</feature>
<comment type="similarity">
    <text evidence="4 7">Belongs to the glucosamine/galactosamine-6-phosphate isomerase family. 6-phosphogluconolactonase subfamily.</text>
</comment>
<evidence type="ECO:0000256" key="1">
    <source>
        <dbReference type="ARBA" id="ARBA00000832"/>
    </source>
</evidence>
<protein>
    <recommendedName>
        <fullName evidence="6 7">6-phosphogluconolactonase</fullName>
        <shortName evidence="7">6PGL</shortName>
        <ecNumber evidence="5 7">3.1.1.31</ecNumber>
    </recommendedName>
</protein>
<keyword evidence="7 9" id="KW-0378">Hydrolase</keyword>
<proteinExistence type="inferred from homology"/>
<evidence type="ECO:0000256" key="6">
    <source>
        <dbReference type="ARBA" id="ARBA00020337"/>
    </source>
</evidence>
<dbReference type="NCBIfam" id="TIGR01198">
    <property type="entry name" value="pgl"/>
    <property type="match status" value="1"/>
</dbReference>
<dbReference type="Proteomes" id="UP001595955">
    <property type="component" value="Unassembled WGS sequence"/>
</dbReference>
<dbReference type="Pfam" id="PF01182">
    <property type="entry name" value="Glucosamine_iso"/>
    <property type="match status" value="1"/>
</dbReference>
<dbReference type="InterPro" id="IPR006148">
    <property type="entry name" value="Glc/Gal-6P_isomerase"/>
</dbReference>
<dbReference type="SUPFAM" id="SSF100950">
    <property type="entry name" value="NagB/RpiA/CoA transferase-like"/>
    <property type="match status" value="1"/>
</dbReference>
<comment type="caution">
    <text evidence="9">The sequence shown here is derived from an EMBL/GenBank/DDBJ whole genome shotgun (WGS) entry which is preliminary data.</text>
</comment>
<sequence>MSPDPAPRLVVVHPDADLLARAAGARFLLTLLDAQSVTTPVHVVLTGGTSGTAMLRAAGTDPLRTAVDWTGVHVWWGDERFAPTGDPERNETHARSALLNAVPLPAENIHVVPGPDAVASPEEAAAAYSAELRAHAADGAEVPDFAVVLLGVGPDAHVASLFPGKASLGVTALGALAERDSPKPPPLRVSLTLPTLCSARQVWLLAAGEGKAEAVAASLGGAPVEEAPAGAVHGRQLTLWLVDAAAAGVAAS</sequence>
<evidence type="ECO:0000256" key="7">
    <source>
        <dbReference type="RuleBase" id="RU365095"/>
    </source>
</evidence>
<dbReference type="CDD" id="cd01400">
    <property type="entry name" value="6PGL"/>
    <property type="match status" value="1"/>
</dbReference>
<organism evidence="9 10">
    <name type="scientific">Georgenia faecalis</name>
    <dbReference type="NCBI Taxonomy" id="2483799"/>
    <lineage>
        <taxon>Bacteria</taxon>
        <taxon>Bacillati</taxon>
        <taxon>Actinomycetota</taxon>
        <taxon>Actinomycetes</taxon>
        <taxon>Micrococcales</taxon>
        <taxon>Bogoriellaceae</taxon>
        <taxon>Georgenia</taxon>
    </lineage>
</organism>
<reference evidence="10" key="1">
    <citation type="journal article" date="2019" name="Int. J. Syst. Evol. Microbiol.">
        <title>The Global Catalogue of Microorganisms (GCM) 10K type strain sequencing project: providing services to taxonomists for standard genome sequencing and annotation.</title>
        <authorList>
            <consortium name="The Broad Institute Genomics Platform"/>
            <consortium name="The Broad Institute Genome Sequencing Center for Infectious Disease"/>
            <person name="Wu L."/>
            <person name="Ma J."/>
        </authorList>
    </citation>
    <scope>NUCLEOTIDE SEQUENCE [LARGE SCALE GENOMIC DNA]</scope>
    <source>
        <strain evidence="10">JCM 3369</strain>
    </source>
</reference>
<keyword evidence="10" id="KW-1185">Reference proteome</keyword>
<evidence type="ECO:0000313" key="10">
    <source>
        <dbReference type="Proteomes" id="UP001595955"/>
    </source>
</evidence>
<comment type="function">
    <text evidence="2 7">Hydrolysis of 6-phosphogluconolactone to 6-phosphogluconate.</text>
</comment>
<evidence type="ECO:0000256" key="4">
    <source>
        <dbReference type="ARBA" id="ARBA00010662"/>
    </source>
</evidence>
<dbReference type="InterPro" id="IPR005900">
    <property type="entry name" value="6-phosphogluconolactonase_DevB"/>
</dbReference>
<evidence type="ECO:0000313" key="9">
    <source>
        <dbReference type="EMBL" id="MFC4555448.1"/>
    </source>
</evidence>
<comment type="catalytic activity">
    <reaction evidence="1 7">
        <text>6-phospho-D-glucono-1,5-lactone + H2O = 6-phospho-D-gluconate + H(+)</text>
        <dbReference type="Rhea" id="RHEA:12556"/>
        <dbReference type="ChEBI" id="CHEBI:15377"/>
        <dbReference type="ChEBI" id="CHEBI:15378"/>
        <dbReference type="ChEBI" id="CHEBI:57955"/>
        <dbReference type="ChEBI" id="CHEBI:58759"/>
        <dbReference type="EC" id="3.1.1.31"/>
    </reaction>
</comment>
<name>A0ABV9DC37_9MICO</name>
<accession>A0ABV9DC37</accession>
<dbReference type="PANTHER" id="PTHR11054:SF0">
    <property type="entry name" value="6-PHOSPHOGLUCONOLACTONASE"/>
    <property type="match status" value="1"/>
</dbReference>
<evidence type="ECO:0000256" key="5">
    <source>
        <dbReference type="ARBA" id="ARBA00013198"/>
    </source>
</evidence>
<comment type="pathway">
    <text evidence="3 7">Carbohydrate degradation; pentose phosphate pathway; D-ribulose 5-phosphate from D-glucose 6-phosphate (oxidative stage): step 2/3.</text>
</comment>
<dbReference type="EMBL" id="JBHSGF010000005">
    <property type="protein sequence ID" value="MFC4555448.1"/>
    <property type="molecule type" value="Genomic_DNA"/>
</dbReference>
<evidence type="ECO:0000259" key="8">
    <source>
        <dbReference type="Pfam" id="PF01182"/>
    </source>
</evidence>
<evidence type="ECO:0000256" key="2">
    <source>
        <dbReference type="ARBA" id="ARBA00002681"/>
    </source>
</evidence>
<dbReference type="Gene3D" id="3.40.50.1360">
    <property type="match status" value="1"/>
</dbReference>
<dbReference type="InterPro" id="IPR037171">
    <property type="entry name" value="NagB/RpiA_transferase-like"/>
</dbReference>
<dbReference type="EC" id="3.1.1.31" evidence="5 7"/>
<dbReference type="PANTHER" id="PTHR11054">
    <property type="entry name" value="6-PHOSPHOGLUCONOLACTONASE"/>
    <property type="match status" value="1"/>
</dbReference>
<dbReference type="GO" id="GO:0017057">
    <property type="term" value="F:6-phosphogluconolactonase activity"/>
    <property type="evidence" value="ECO:0007669"/>
    <property type="project" value="UniProtKB-EC"/>
</dbReference>
<evidence type="ECO:0000256" key="3">
    <source>
        <dbReference type="ARBA" id="ARBA00004961"/>
    </source>
</evidence>
<dbReference type="RefSeq" id="WP_122823890.1">
    <property type="nucleotide sequence ID" value="NZ_CP033325.1"/>
</dbReference>